<feature type="transmembrane region" description="Helical" evidence="6">
    <location>
        <begin position="408"/>
        <end position="429"/>
    </location>
</feature>
<comment type="subcellular location">
    <subcellularLocation>
        <location evidence="1">Membrane</location>
        <topology evidence="1">Multi-pass membrane protein</topology>
    </subcellularLocation>
</comment>
<feature type="transmembrane region" description="Helical" evidence="6">
    <location>
        <begin position="321"/>
        <end position="342"/>
    </location>
</feature>
<dbReference type="EMBL" id="JAVRRG010000295">
    <property type="protein sequence ID" value="KAK5073413.1"/>
    <property type="molecule type" value="Genomic_DNA"/>
</dbReference>
<feature type="transmembrane region" description="Helical" evidence="6">
    <location>
        <begin position="176"/>
        <end position="197"/>
    </location>
</feature>
<keyword evidence="3 6" id="KW-0812">Transmembrane</keyword>
<keyword evidence="2" id="KW-0813">Transport</keyword>
<dbReference type="Pfam" id="PF07690">
    <property type="entry name" value="MFS_1"/>
    <property type="match status" value="1"/>
</dbReference>
<dbReference type="Gene3D" id="1.20.1250.20">
    <property type="entry name" value="MFS general substrate transporter like domains"/>
    <property type="match status" value="1"/>
</dbReference>
<feature type="transmembrane region" description="Helical" evidence="6">
    <location>
        <begin position="142"/>
        <end position="164"/>
    </location>
</feature>
<protein>
    <recommendedName>
        <fullName evidence="7">Major facilitator superfamily (MFS) profile domain-containing protein</fullName>
    </recommendedName>
</protein>
<feature type="transmembrane region" description="Helical" evidence="6">
    <location>
        <begin position="441"/>
        <end position="463"/>
    </location>
</feature>
<evidence type="ECO:0000313" key="8">
    <source>
        <dbReference type="EMBL" id="KAK5073413.1"/>
    </source>
</evidence>
<name>A0ABR0JUF9_9EURO</name>
<keyword evidence="4 6" id="KW-1133">Transmembrane helix</keyword>
<dbReference type="InterPro" id="IPR036259">
    <property type="entry name" value="MFS_trans_sf"/>
</dbReference>
<evidence type="ECO:0000259" key="7">
    <source>
        <dbReference type="PROSITE" id="PS50850"/>
    </source>
</evidence>
<feature type="transmembrane region" description="Helical" evidence="6">
    <location>
        <begin position="116"/>
        <end position="136"/>
    </location>
</feature>
<feature type="transmembrane region" description="Helical" evidence="6">
    <location>
        <begin position="209"/>
        <end position="231"/>
    </location>
</feature>
<sequence length="486" mass="53736">MEIPTSDDESLPINGPKQVATVNDTEDLVDDEYHDEHLDGRIRRKVDLRLCTIAGVLCSLNLLDSGIISSAAVTSMPQDLQLTGNRFSVAIFIFTVASVCAQLPATIIMRLVGPPTFFSCTTVLFGLITLCTAFIHSWREMIALRVLLGISMSGIYPGLTYLVSAWFARSEQQLRFAFLQSGEVIILATGSFVNFGLNQLHGEHSLAGWRWMYIVQGSITMFLGILTFFWIPHFPENAAKTVKFLTEEEIEHVLAKIDRDRQDAGKPEPFTAKAILVPFLDPKLYAFAVLFFLLNLVSTALSYFLPIILQSGMGFSSNKAILLSAPPYYYAVIPVLLSSFIGDKFRIRGPVILFNAVCLICGFCMLGFPRQVTVRYIGTFLATGAYVSNWAALSTYQANNITGQWKRATFAAAISACNGLGGIAGSYIVRAPEAPRYMTAIWVSISSHLLMISLVLVCTAFFLRANRRARKGKGPIEGVIDFRYTY</sequence>
<dbReference type="SUPFAM" id="SSF103473">
    <property type="entry name" value="MFS general substrate transporter"/>
    <property type="match status" value="1"/>
</dbReference>
<evidence type="ECO:0000256" key="5">
    <source>
        <dbReference type="ARBA" id="ARBA00023136"/>
    </source>
</evidence>
<feature type="transmembrane region" description="Helical" evidence="6">
    <location>
        <begin position="50"/>
        <end position="75"/>
    </location>
</feature>
<evidence type="ECO:0000256" key="3">
    <source>
        <dbReference type="ARBA" id="ARBA00022692"/>
    </source>
</evidence>
<organism evidence="8 9">
    <name type="scientific">Lithohypha guttulata</name>
    <dbReference type="NCBI Taxonomy" id="1690604"/>
    <lineage>
        <taxon>Eukaryota</taxon>
        <taxon>Fungi</taxon>
        <taxon>Dikarya</taxon>
        <taxon>Ascomycota</taxon>
        <taxon>Pezizomycotina</taxon>
        <taxon>Eurotiomycetes</taxon>
        <taxon>Chaetothyriomycetidae</taxon>
        <taxon>Chaetothyriales</taxon>
        <taxon>Trichomeriaceae</taxon>
        <taxon>Lithohypha</taxon>
    </lineage>
</organism>
<keyword evidence="9" id="KW-1185">Reference proteome</keyword>
<comment type="caution">
    <text evidence="8">The sequence shown here is derived from an EMBL/GenBank/DDBJ whole genome shotgun (WGS) entry which is preliminary data.</text>
</comment>
<dbReference type="Proteomes" id="UP001345013">
    <property type="component" value="Unassembled WGS sequence"/>
</dbReference>
<feature type="transmembrane region" description="Helical" evidence="6">
    <location>
        <begin position="284"/>
        <end position="309"/>
    </location>
</feature>
<evidence type="ECO:0000256" key="6">
    <source>
        <dbReference type="SAM" id="Phobius"/>
    </source>
</evidence>
<keyword evidence="5 6" id="KW-0472">Membrane</keyword>
<dbReference type="InterPro" id="IPR011701">
    <property type="entry name" value="MFS"/>
</dbReference>
<reference evidence="8 9" key="1">
    <citation type="submission" date="2023-08" db="EMBL/GenBank/DDBJ databases">
        <title>Black Yeasts Isolated from many extreme environments.</title>
        <authorList>
            <person name="Coleine C."/>
            <person name="Stajich J.E."/>
            <person name="Selbmann L."/>
        </authorList>
    </citation>
    <scope>NUCLEOTIDE SEQUENCE [LARGE SCALE GENOMIC DNA]</scope>
    <source>
        <strain evidence="8 9">CCFEE 5885</strain>
    </source>
</reference>
<evidence type="ECO:0000256" key="4">
    <source>
        <dbReference type="ARBA" id="ARBA00022989"/>
    </source>
</evidence>
<evidence type="ECO:0000256" key="1">
    <source>
        <dbReference type="ARBA" id="ARBA00004141"/>
    </source>
</evidence>
<dbReference type="PANTHER" id="PTHR43791">
    <property type="entry name" value="PERMEASE-RELATED"/>
    <property type="match status" value="1"/>
</dbReference>
<accession>A0ABR0JUF9</accession>
<feature type="transmembrane region" description="Helical" evidence="6">
    <location>
        <begin position="87"/>
        <end position="109"/>
    </location>
</feature>
<proteinExistence type="predicted"/>
<feature type="domain" description="Major facilitator superfamily (MFS) profile" evidence="7">
    <location>
        <begin position="50"/>
        <end position="470"/>
    </location>
</feature>
<dbReference type="PROSITE" id="PS50850">
    <property type="entry name" value="MFS"/>
    <property type="match status" value="1"/>
</dbReference>
<feature type="transmembrane region" description="Helical" evidence="6">
    <location>
        <begin position="374"/>
        <end position="396"/>
    </location>
</feature>
<dbReference type="PANTHER" id="PTHR43791:SF58">
    <property type="entry name" value="TRANSPORTER, PUTATIVE (AFU_ORTHOLOGUE AFUA_8G04470)-RELATED"/>
    <property type="match status" value="1"/>
</dbReference>
<dbReference type="InterPro" id="IPR020846">
    <property type="entry name" value="MFS_dom"/>
</dbReference>
<evidence type="ECO:0000313" key="9">
    <source>
        <dbReference type="Proteomes" id="UP001345013"/>
    </source>
</evidence>
<feature type="transmembrane region" description="Helical" evidence="6">
    <location>
        <begin position="349"/>
        <end position="368"/>
    </location>
</feature>
<evidence type="ECO:0000256" key="2">
    <source>
        <dbReference type="ARBA" id="ARBA00022448"/>
    </source>
</evidence>
<gene>
    <name evidence="8" type="ORF">LTR24_010268</name>
</gene>